<reference evidence="2 3" key="1">
    <citation type="submission" date="2017-06" db="EMBL/GenBank/DDBJ databases">
        <title>Ant-infecting Ophiocordyceps genomes reveal a high diversity of potential behavioral manipulation genes and a possible major role for enterotoxins.</title>
        <authorList>
            <person name="De Bekker C."/>
            <person name="Evans H.C."/>
            <person name="Brachmann A."/>
            <person name="Hughes D.P."/>
        </authorList>
    </citation>
    <scope>NUCLEOTIDE SEQUENCE [LARGE SCALE GENOMIC DNA]</scope>
    <source>
        <strain evidence="2 3">1348a</strain>
    </source>
</reference>
<comment type="caution">
    <text evidence="2">The sequence shown here is derived from an EMBL/GenBank/DDBJ whole genome shotgun (WGS) entry which is preliminary data.</text>
</comment>
<dbReference type="EMBL" id="NJEU01000055">
    <property type="protein sequence ID" value="PHH82505.1"/>
    <property type="molecule type" value="Genomic_DNA"/>
</dbReference>
<feature type="compositionally biased region" description="Polar residues" evidence="1">
    <location>
        <begin position="96"/>
        <end position="114"/>
    </location>
</feature>
<feature type="compositionally biased region" description="Basic and acidic residues" evidence="1">
    <location>
        <begin position="615"/>
        <end position="630"/>
    </location>
</feature>
<evidence type="ECO:0000313" key="2">
    <source>
        <dbReference type="EMBL" id="PHH82505.1"/>
    </source>
</evidence>
<organism evidence="2 3">
    <name type="scientific">Ophiocordyceps australis</name>
    <dbReference type="NCBI Taxonomy" id="1399860"/>
    <lineage>
        <taxon>Eukaryota</taxon>
        <taxon>Fungi</taxon>
        <taxon>Dikarya</taxon>
        <taxon>Ascomycota</taxon>
        <taxon>Pezizomycotina</taxon>
        <taxon>Sordariomycetes</taxon>
        <taxon>Hypocreomycetidae</taxon>
        <taxon>Hypocreales</taxon>
        <taxon>Ophiocordycipitaceae</taxon>
        <taxon>Ophiocordyceps</taxon>
    </lineage>
</organism>
<feature type="compositionally biased region" description="Polar residues" evidence="1">
    <location>
        <begin position="174"/>
        <end position="187"/>
    </location>
</feature>
<gene>
    <name evidence="2" type="ORF">CDD82_5759</name>
</gene>
<accession>A0A2C5ZKJ0</accession>
<dbReference type="OrthoDB" id="4953021at2759"/>
<feature type="compositionally biased region" description="Basic residues" evidence="1">
    <location>
        <begin position="189"/>
        <end position="202"/>
    </location>
</feature>
<name>A0A2C5ZKJ0_9HYPO</name>
<feature type="region of interest" description="Disordered" evidence="1">
    <location>
        <begin position="174"/>
        <end position="225"/>
    </location>
</feature>
<keyword evidence="3" id="KW-1185">Reference proteome</keyword>
<feature type="region of interest" description="Disordered" evidence="1">
    <location>
        <begin position="1"/>
        <end position="114"/>
    </location>
</feature>
<protein>
    <submittedName>
        <fullName evidence="2">Uncharacterized protein</fullName>
    </submittedName>
</protein>
<dbReference type="AlphaFoldDB" id="A0A2C5ZKJ0"/>
<evidence type="ECO:0000256" key="1">
    <source>
        <dbReference type="SAM" id="MobiDB-lite"/>
    </source>
</evidence>
<evidence type="ECO:0000313" key="3">
    <source>
        <dbReference type="Proteomes" id="UP000224854"/>
    </source>
</evidence>
<feature type="compositionally biased region" description="Polar residues" evidence="1">
    <location>
        <begin position="58"/>
        <end position="79"/>
    </location>
</feature>
<sequence length="744" mass="80903">MKTKRNAPIPARPSPPGRYTGAHRHYRPTNGSRQHRDHKDSIEESSAQVIVERVGNMQCKTQDTPQGQRGTSFLPSESDNAMRRSTPMLPGDCSEASWQFESGNQTPRQLSSPNLGSDQLHYTTSVPGIVSTEIGQKSVRSVFDFSETASTMLRSSPAGPGDSTQDVFEFFNRASSPSSALEDSQQVAARRRRKQSPKHSKKTAIDAIPESGQVPDSADEKAQVTFPSIVPISPHVQVSEHDASSAQASKVSTAPRPKSRQGAKPILKLDGDDRVLEAELESKNSKSMVPRKRGRRANATSKACAKSATALSKSINLPKPAAACPTGQRANKTPRVVTRAQVAKATKSALEVKDGVSDVVTSMKTTTASQAQKTKGNDYVEGDENQRCQAMPIPSVPPVPQELGHHTAVTTSDGSRFSSPKPIRRRLFAEATSSPSACQSLDLAADMSVYPEPPVGDSSHLFLANQNSNGTFLGSFDPSGRSPSMMKRRIADRRASLNMKPIARTSAELPEKCDELAATQNRQSLCISSNGSPIRRKSPLPCNLTNAVPDLSRVNRQQLAPPAAARLPQVKAGGYFNGQRETAKLTLSSMGDRPMGVVTGSDDSLLNDLRAHFTDKNKNEGAREGPKASEKLLSGQEAGSKLVEAYEARVNGCIGKIQVRHDMERDVAFQKMRVDQQRFVTTTQRALQQVSNRSARVEKQMQLLDDGMKARRSVYRRSVEALEALRQDFLNEAGMVDGEDFVRP</sequence>
<feature type="region of interest" description="Disordered" evidence="1">
    <location>
        <begin position="615"/>
        <end position="634"/>
    </location>
</feature>
<feature type="region of interest" description="Disordered" evidence="1">
    <location>
        <begin position="237"/>
        <end position="302"/>
    </location>
</feature>
<proteinExistence type="predicted"/>
<feature type="compositionally biased region" description="Basic and acidic residues" evidence="1">
    <location>
        <begin position="267"/>
        <end position="284"/>
    </location>
</feature>
<dbReference type="Proteomes" id="UP000224854">
    <property type="component" value="Unassembled WGS sequence"/>
</dbReference>